<keyword evidence="2" id="KW-1185">Reference proteome</keyword>
<protein>
    <recommendedName>
        <fullName evidence="3">Reverse transcriptase domain-containing protein</fullName>
    </recommendedName>
</protein>
<reference evidence="1 2" key="1">
    <citation type="submission" date="2024-04" db="EMBL/GenBank/DDBJ databases">
        <authorList>
            <person name="Fracassetti M."/>
        </authorList>
    </citation>
    <scope>NUCLEOTIDE SEQUENCE [LARGE SCALE GENOMIC DNA]</scope>
</reference>
<evidence type="ECO:0000313" key="2">
    <source>
        <dbReference type="Proteomes" id="UP001497516"/>
    </source>
</evidence>
<evidence type="ECO:0008006" key="3">
    <source>
        <dbReference type="Google" id="ProtNLM"/>
    </source>
</evidence>
<evidence type="ECO:0000313" key="1">
    <source>
        <dbReference type="EMBL" id="CAL1368245.1"/>
    </source>
</evidence>
<dbReference type="Proteomes" id="UP001497516">
    <property type="component" value="Chromosome 2"/>
</dbReference>
<proteinExistence type="predicted"/>
<gene>
    <name evidence="1" type="ORF">LTRI10_LOCUS11482</name>
</gene>
<accession>A0AAV2D7P6</accession>
<name>A0AAV2D7P6_9ROSI</name>
<dbReference type="AlphaFoldDB" id="A0AAV2D7P6"/>
<organism evidence="1 2">
    <name type="scientific">Linum trigynum</name>
    <dbReference type="NCBI Taxonomy" id="586398"/>
    <lineage>
        <taxon>Eukaryota</taxon>
        <taxon>Viridiplantae</taxon>
        <taxon>Streptophyta</taxon>
        <taxon>Embryophyta</taxon>
        <taxon>Tracheophyta</taxon>
        <taxon>Spermatophyta</taxon>
        <taxon>Magnoliopsida</taxon>
        <taxon>eudicotyledons</taxon>
        <taxon>Gunneridae</taxon>
        <taxon>Pentapetalae</taxon>
        <taxon>rosids</taxon>
        <taxon>fabids</taxon>
        <taxon>Malpighiales</taxon>
        <taxon>Linaceae</taxon>
        <taxon>Linum</taxon>
    </lineage>
</organism>
<sequence>MCTPVISTIINGEVKGYFHPKKGLRQGDLLSSGLFSLIMDVLSFMMNRLQESGKIRGFCMNESDGNWEVTHLLFADDTLFFAMPPMIKFSASWPHLSTLKCS</sequence>
<dbReference type="EMBL" id="OZ034815">
    <property type="protein sequence ID" value="CAL1368245.1"/>
    <property type="molecule type" value="Genomic_DNA"/>
</dbReference>